<dbReference type="CDD" id="cd12921">
    <property type="entry name" value="VKOR_4"/>
    <property type="match status" value="1"/>
</dbReference>
<sequence>MLPLFQSVSNPLRVTCLLLDILNVKISRTTLEKEIEEHPDYPSLLSISDVLNSYNVQNLALTLGQDKFTKIPLPFIAQIRGEKSREYYSTVVKKIDGDSVYFFDHGNDEWTCKPLSVFLKKWTGIVLLTEAGDDAGEKDYNEKLREEKRKRWGQYFSIFSIPLLILAVSIFAYLDSGVNAVLPLAFYGFTLIGSIVGVLLLGYEVDRHNPLLKQICKGGKKVNCDAILQSKAAKIAGIKWSVLGFSYFTGLLLLLAFEGVANSKSLFICSWLNVLAVPYVFYSVYYQWRIARQWCILCLAVQFALLCQLLISLNGRWYTLLNVADITPQLFVQSSLAFLIPFIVSNALLTALSKVKDNKIVNTELQRLKHNAQVFEALLVKQKKIDHDAVGLGLTLGNPNATHRIIKVCNPYCGPCAKAHVPIEELLNNNPDIQVQIVFTATNDEDDTLAPPVKHLLAIAQSGDEMLTKQALDDWYLSEKRDYNLFAAKYPMNGELKKQSAKIGAMQEWCDKVDIEFTPTFFVAMNNDDDQPPVYYQLPETYRVNDLKYFFSV</sequence>
<keyword evidence="8" id="KW-1015">Disulfide bond</keyword>
<evidence type="ECO:0000256" key="4">
    <source>
        <dbReference type="ARBA" id="ARBA00022719"/>
    </source>
</evidence>
<keyword evidence="5 10" id="KW-1133">Transmembrane helix</keyword>
<dbReference type="RefSeq" id="WP_112573928.1">
    <property type="nucleotide sequence ID" value="NZ_CP043450.1"/>
</dbReference>
<dbReference type="SMART" id="SM00756">
    <property type="entry name" value="VKc"/>
    <property type="match status" value="1"/>
</dbReference>
<evidence type="ECO:0000256" key="8">
    <source>
        <dbReference type="ARBA" id="ARBA00023157"/>
    </source>
</evidence>
<feature type="transmembrane region" description="Helical" evidence="10">
    <location>
        <begin position="263"/>
        <end position="282"/>
    </location>
</feature>
<feature type="transmembrane region" description="Helical" evidence="10">
    <location>
        <begin position="294"/>
        <end position="311"/>
    </location>
</feature>
<dbReference type="GO" id="GO:0005524">
    <property type="term" value="F:ATP binding"/>
    <property type="evidence" value="ECO:0007669"/>
    <property type="project" value="InterPro"/>
</dbReference>
<organism evidence="12 13">
    <name type="scientific">Mucilaginibacter rubeus</name>
    <dbReference type="NCBI Taxonomy" id="2027860"/>
    <lineage>
        <taxon>Bacteria</taxon>
        <taxon>Pseudomonadati</taxon>
        <taxon>Bacteroidota</taxon>
        <taxon>Sphingobacteriia</taxon>
        <taxon>Sphingobacteriales</taxon>
        <taxon>Sphingobacteriaceae</taxon>
        <taxon>Mucilaginibacter</taxon>
    </lineage>
</organism>
<name>A0A5C1I2G3_9SPHI</name>
<protein>
    <submittedName>
        <fullName evidence="12">Thioredoxin domain-containing protein</fullName>
    </submittedName>
</protein>
<dbReference type="OrthoDB" id="1100563at2"/>
<dbReference type="GO" id="GO:0016020">
    <property type="term" value="C:membrane"/>
    <property type="evidence" value="ECO:0007669"/>
    <property type="project" value="UniProtKB-SubCell"/>
</dbReference>
<dbReference type="Gene3D" id="3.90.70.10">
    <property type="entry name" value="Cysteine proteinases"/>
    <property type="match status" value="1"/>
</dbReference>
<dbReference type="InterPro" id="IPR012336">
    <property type="entry name" value="Thioredoxin-like_fold"/>
</dbReference>
<evidence type="ECO:0000256" key="7">
    <source>
        <dbReference type="ARBA" id="ARBA00023136"/>
    </source>
</evidence>
<dbReference type="InterPro" id="IPR038354">
    <property type="entry name" value="VKOR_sf"/>
</dbReference>
<keyword evidence="3 10" id="KW-0812">Transmembrane</keyword>
<dbReference type="GO" id="GO:0008233">
    <property type="term" value="F:peptidase activity"/>
    <property type="evidence" value="ECO:0007669"/>
    <property type="project" value="InterPro"/>
</dbReference>
<dbReference type="Pfam" id="PF13462">
    <property type="entry name" value="Thioredoxin_4"/>
    <property type="match status" value="1"/>
</dbReference>
<dbReference type="SUPFAM" id="SSF52833">
    <property type="entry name" value="Thioredoxin-like"/>
    <property type="match status" value="1"/>
</dbReference>
<evidence type="ECO:0000259" key="11">
    <source>
        <dbReference type="PROSITE" id="PS50990"/>
    </source>
</evidence>
<dbReference type="KEGG" id="mrub:DEO27_015605"/>
<feature type="domain" description="Peptidase C39" evidence="11">
    <location>
        <begin position="6"/>
        <end position="129"/>
    </location>
</feature>
<keyword evidence="4" id="KW-0874">Quinone</keyword>
<dbReference type="InterPro" id="IPR012932">
    <property type="entry name" value="VKOR"/>
</dbReference>
<dbReference type="AlphaFoldDB" id="A0A5C1I2G3"/>
<dbReference type="GO" id="GO:0006508">
    <property type="term" value="P:proteolysis"/>
    <property type="evidence" value="ECO:0007669"/>
    <property type="project" value="InterPro"/>
</dbReference>
<evidence type="ECO:0000313" key="12">
    <source>
        <dbReference type="EMBL" id="QEM11391.1"/>
    </source>
</evidence>
<keyword evidence="13" id="KW-1185">Reference proteome</keyword>
<comment type="subcellular location">
    <subcellularLocation>
        <location evidence="1">Membrane</location>
        <topology evidence="1">Multi-pass membrane protein</topology>
    </subcellularLocation>
</comment>
<keyword evidence="9" id="KW-0676">Redox-active center</keyword>
<evidence type="ECO:0000256" key="1">
    <source>
        <dbReference type="ARBA" id="ARBA00004141"/>
    </source>
</evidence>
<evidence type="ECO:0000256" key="5">
    <source>
        <dbReference type="ARBA" id="ARBA00022989"/>
    </source>
</evidence>
<feature type="transmembrane region" description="Helical" evidence="10">
    <location>
        <begin position="240"/>
        <end position="257"/>
    </location>
</feature>
<dbReference type="Pfam" id="PF07884">
    <property type="entry name" value="VKOR"/>
    <property type="match status" value="1"/>
</dbReference>
<evidence type="ECO:0000256" key="6">
    <source>
        <dbReference type="ARBA" id="ARBA00023002"/>
    </source>
</evidence>
<keyword evidence="6" id="KW-0560">Oxidoreductase</keyword>
<dbReference type="PROSITE" id="PS50990">
    <property type="entry name" value="PEPTIDASE_C39"/>
    <property type="match status" value="1"/>
</dbReference>
<feature type="transmembrane region" description="Helical" evidence="10">
    <location>
        <begin position="180"/>
        <end position="203"/>
    </location>
</feature>
<dbReference type="GO" id="GO:0048038">
    <property type="term" value="F:quinone binding"/>
    <property type="evidence" value="ECO:0007669"/>
    <property type="project" value="UniProtKB-KW"/>
</dbReference>
<dbReference type="InterPro" id="IPR036249">
    <property type="entry name" value="Thioredoxin-like_sf"/>
</dbReference>
<dbReference type="InterPro" id="IPR005074">
    <property type="entry name" value="Peptidase_C39"/>
</dbReference>
<reference evidence="12" key="1">
    <citation type="submission" date="2019-08" db="EMBL/GenBank/DDBJ databases">
        <title>Comparative genome analysis confer to the adaptation heavy metal polluted environment.</title>
        <authorList>
            <person name="Li Y."/>
        </authorList>
    </citation>
    <scope>NUCLEOTIDE SEQUENCE [LARGE SCALE GENOMIC DNA]</scope>
    <source>
        <strain evidence="12">P1</strain>
    </source>
</reference>
<evidence type="ECO:0000256" key="10">
    <source>
        <dbReference type="SAM" id="Phobius"/>
    </source>
</evidence>
<dbReference type="GO" id="GO:0016491">
    <property type="term" value="F:oxidoreductase activity"/>
    <property type="evidence" value="ECO:0007669"/>
    <property type="project" value="UniProtKB-KW"/>
</dbReference>
<dbReference type="Pfam" id="PF03412">
    <property type="entry name" value="Peptidase_C39"/>
    <property type="match status" value="1"/>
</dbReference>
<evidence type="ECO:0000256" key="2">
    <source>
        <dbReference type="ARBA" id="ARBA00006214"/>
    </source>
</evidence>
<dbReference type="EMBL" id="CP043450">
    <property type="protein sequence ID" value="QEM11391.1"/>
    <property type="molecule type" value="Genomic_DNA"/>
</dbReference>
<accession>A0A5C1I2G3</accession>
<evidence type="ECO:0000256" key="3">
    <source>
        <dbReference type="ARBA" id="ARBA00022692"/>
    </source>
</evidence>
<feature type="transmembrane region" description="Helical" evidence="10">
    <location>
        <begin position="331"/>
        <end position="352"/>
    </location>
</feature>
<proteinExistence type="inferred from homology"/>
<dbReference type="Gene3D" id="1.20.1440.130">
    <property type="entry name" value="VKOR domain"/>
    <property type="match status" value="1"/>
</dbReference>
<keyword evidence="7 10" id="KW-0472">Membrane</keyword>
<dbReference type="Gene3D" id="3.40.30.10">
    <property type="entry name" value="Glutaredoxin"/>
    <property type="match status" value="1"/>
</dbReference>
<comment type="similarity">
    <text evidence="2">Belongs to the VKOR family.</text>
</comment>
<dbReference type="Proteomes" id="UP000251402">
    <property type="component" value="Chromosome"/>
</dbReference>
<gene>
    <name evidence="12" type="ORF">DEO27_015605</name>
</gene>
<evidence type="ECO:0000313" key="13">
    <source>
        <dbReference type="Proteomes" id="UP000251402"/>
    </source>
</evidence>
<feature type="transmembrane region" description="Helical" evidence="10">
    <location>
        <begin position="155"/>
        <end position="174"/>
    </location>
</feature>
<evidence type="ECO:0000256" key="9">
    <source>
        <dbReference type="ARBA" id="ARBA00023284"/>
    </source>
</evidence>